<keyword evidence="2" id="KW-1185">Reference proteome</keyword>
<organism evidence="1 2">
    <name type="scientific">Microbacterium phage NoodlelyBoi</name>
    <dbReference type="NCBI Taxonomy" id="2813165"/>
    <lineage>
        <taxon>Viruses</taxon>
        <taxon>Duplodnaviria</taxon>
        <taxon>Heunggongvirae</taxon>
        <taxon>Uroviricota</taxon>
        <taxon>Caudoviricetes</taxon>
        <taxon>Hodgkinviridae</taxon>
        <taxon>Quhwahvirus</taxon>
        <taxon>Quhwahvirus noodelyboi</taxon>
    </lineage>
</organism>
<dbReference type="GeneID" id="80005327"/>
<dbReference type="Proteomes" id="UP000663572">
    <property type="component" value="Segment"/>
</dbReference>
<sequence length="92" mass="10136">MTRHMSVRLGDPSTPCTLGRSQFDHIEYPGPVVSYSWRGHVLPAHLVESIPSMIVLEDNPLSRALLSDVLAEATPNRAALEWGPLDEVRFGA</sequence>
<protein>
    <submittedName>
        <fullName evidence="1">Uncharacterized protein</fullName>
    </submittedName>
</protein>
<proteinExistence type="predicted"/>
<dbReference type="EMBL" id="MW578837">
    <property type="protein sequence ID" value="QSM01197.1"/>
    <property type="molecule type" value="Genomic_DNA"/>
</dbReference>
<reference evidence="1 2" key="1">
    <citation type="submission" date="2021-02" db="EMBL/GenBank/DDBJ databases">
        <authorList>
            <person name="Spillers E.G."/>
            <person name="Alcide R.S."/>
            <person name="Curry C."/>
            <person name="Dettmann N.M."/>
            <person name="Dollins A.L."/>
            <person name="Emmanuel A.S."/>
            <person name="Freeman D.J."/>
            <person name="Gulledge T.D."/>
            <person name="Headley L."/>
            <person name="Jones J.M."/>
            <person name="Laguerre R."/>
            <person name="McDonald K.O."/>
            <person name="McNabb M.E."/>
            <person name="Mott J.A."/>
            <person name="Noel J.C."/>
            <person name="Perpignan M.Y."/>
            <person name="Pierce A.S."/>
            <person name="Prestidge L.S."/>
            <person name="Romans S.B."/>
            <person name="Souffrant A."/>
            <person name="Spencer-Rogers D.M."/>
            <person name="Vil W."/>
            <person name="Weatherford H.N."/>
            <person name="Wheeler C.D."/>
            <person name="Whistance S.R."/>
            <person name="Young A.R."/>
            <person name="Sconiers W.B."/>
            <person name="Coleman S.T."/>
            <person name="Merkhofer E.C."/>
            <person name="Garlena R.A."/>
            <person name="Russell D.A."/>
            <person name="Pope W.H."/>
            <person name="Jacobs-Sera D."/>
            <person name="Hatfull G.F."/>
        </authorList>
    </citation>
    <scope>NUCLEOTIDE SEQUENCE [LARGE SCALE GENOMIC DNA]</scope>
</reference>
<gene>
    <name evidence="1" type="primary">2</name>
    <name evidence="1" type="ORF">SEA_NOODLELYBOI_2</name>
</gene>
<name>A0A899IRS0_9CAUD</name>
<evidence type="ECO:0000313" key="2">
    <source>
        <dbReference type="Proteomes" id="UP000663572"/>
    </source>
</evidence>
<evidence type="ECO:0000313" key="1">
    <source>
        <dbReference type="EMBL" id="QSM01197.1"/>
    </source>
</evidence>
<accession>A0A899IRS0</accession>
<dbReference type="RefSeq" id="YP_010751656.1">
    <property type="nucleotide sequence ID" value="NC_073372.1"/>
</dbReference>
<dbReference type="KEGG" id="vg:80005327"/>